<dbReference type="EMBL" id="CAUYUJ010016061">
    <property type="protein sequence ID" value="CAK0861441.1"/>
    <property type="molecule type" value="Genomic_DNA"/>
</dbReference>
<feature type="compositionally biased region" description="Basic and acidic residues" evidence="1">
    <location>
        <begin position="44"/>
        <end position="56"/>
    </location>
</feature>
<evidence type="ECO:0000313" key="2">
    <source>
        <dbReference type="EMBL" id="CAK0861441.1"/>
    </source>
</evidence>
<reference evidence="2" key="1">
    <citation type="submission" date="2023-10" db="EMBL/GenBank/DDBJ databases">
        <authorList>
            <person name="Chen Y."/>
            <person name="Shah S."/>
            <person name="Dougan E. K."/>
            <person name="Thang M."/>
            <person name="Chan C."/>
        </authorList>
    </citation>
    <scope>NUCLEOTIDE SEQUENCE [LARGE SCALE GENOMIC DNA]</scope>
</reference>
<accession>A0ABN9UQE9</accession>
<proteinExistence type="predicted"/>
<name>A0ABN9UQE9_9DINO</name>
<evidence type="ECO:0000313" key="3">
    <source>
        <dbReference type="Proteomes" id="UP001189429"/>
    </source>
</evidence>
<sequence>MSRVPPRWAFARGETGAGEPPSPCRSGAPHNVPTEAEVLVEQPRLPDRAAGGDRAGRSRTATKRPDLLDGAGGAHQRVAGEPPLDEVSLAVRHAAQARVAAAAATAAAAGSRVAARGAVEVAASASAAAAGGGGESPCGQVLQQLGLATLVGALCVGGLLLWHRARTEQGASRGGAGHGGRVPAGGGVLGLCGLPAGAAGRAASPRRRLCPGHRLERGDAQPWQAAQRLNLGQASDSRRLFSLDGARQLLPLVKGGTPGKKCGLTRLRKWQETCRAMLLIRPRSFRAQECTPVHRRRAVSCASRNGSRRRSQPARG</sequence>
<feature type="region of interest" description="Disordered" evidence="1">
    <location>
        <begin position="1"/>
        <end position="75"/>
    </location>
</feature>
<keyword evidence="3" id="KW-1185">Reference proteome</keyword>
<gene>
    <name evidence="2" type="ORF">PCOR1329_LOCUS50110</name>
</gene>
<organism evidence="2 3">
    <name type="scientific">Prorocentrum cordatum</name>
    <dbReference type="NCBI Taxonomy" id="2364126"/>
    <lineage>
        <taxon>Eukaryota</taxon>
        <taxon>Sar</taxon>
        <taxon>Alveolata</taxon>
        <taxon>Dinophyceae</taxon>
        <taxon>Prorocentrales</taxon>
        <taxon>Prorocentraceae</taxon>
        <taxon>Prorocentrum</taxon>
    </lineage>
</organism>
<dbReference type="Proteomes" id="UP001189429">
    <property type="component" value="Unassembled WGS sequence"/>
</dbReference>
<protein>
    <submittedName>
        <fullName evidence="2">Uncharacterized protein</fullName>
    </submittedName>
</protein>
<evidence type="ECO:0000256" key="1">
    <source>
        <dbReference type="SAM" id="MobiDB-lite"/>
    </source>
</evidence>
<comment type="caution">
    <text evidence="2">The sequence shown here is derived from an EMBL/GenBank/DDBJ whole genome shotgun (WGS) entry which is preliminary data.</text>
</comment>